<sequence length="428" mass="46801">MPARLEVLREFQGTCQLVGCLKQAEGSVVFSYDESYLAEGDAAPISAVLPLRSAPFPPATTRAFFDGLLPEGSLRRSLAAAAHSDPAAFDALLARLNNESAGALIFRSDDGSAETARSYLPYPSESLAEFARQPQQAAFAMSMSSRLSLAGAQAKIGLYRQGRSDGENWFAPAGSAPSTHIVKAASGALPHQTINEALCMKTAKNCGFDIANCRLLPIEKANPLLVVERFDRAIPRDAALVDGLPVPHRLHQEDFCQIAKINPIFKYEPTDGHYLALGAAIISREARNPFGDKMMFFARVIFDWLIGNCDNHLKNHSLTWMPDWSAKELSPLYDITCTTMYPQLDRSMGVSLCPSRSIDDVTRGTIREEAQRAGIPGKAADEQLENLVEEFPRALEKARGELLEEGFAAADEIARFIREDAAARIRSL</sequence>
<evidence type="ECO:0000313" key="7">
    <source>
        <dbReference type="Proteomes" id="UP000236488"/>
    </source>
</evidence>
<evidence type="ECO:0000313" key="6">
    <source>
        <dbReference type="EMBL" id="PNV64597.1"/>
    </source>
</evidence>
<proteinExistence type="inferred from homology"/>
<name>A0A2K2U2N7_9ACTN</name>
<dbReference type="NCBIfam" id="TIGR03071">
    <property type="entry name" value="couple_hipA"/>
    <property type="match status" value="1"/>
</dbReference>
<dbReference type="InterPro" id="IPR017508">
    <property type="entry name" value="HipA_N1"/>
</dbReference>
<organism evidence="6 7">
    <name type="scientific">Rubneribacter badeniensis</name>
    <dbReference type="NCBI Taxonomy" id="2070688"/>
    <lineage>
        <taxon>Bacteria</taxon>
        <taxon>Bacillati</taxon>
        <taxon>Actinomycetota</taxon>
        <taxon>Coriobacteriia</taxon>
        <taxon>Eggerthellales</taxon>
        <taxon>Eggerthellaceae</taxon>
        <taxon>Rubneribacter</taxon>
    </lineage>
</organism>
<reference evidence="6 7" key="1">
    <citation type="journal article" date="2018" name="Int. J. Syst. Evol. Microbiol.">
        <title>Rubneribacter badeniensis gen. nov., sp. nov. and Enteroscipio rubneri gen. nov., sp. nov., new members of the Eggerthellaceae isolated from human faeces.</title>
        <authorList>
            <person name="Danylec N."/>
            <person name="Gobl A."/>
            <person name="Stoll D.A."/>
            <person name="Hetzer B."/>
            <person name="Kulling S.E."/>
            <person name="Huch M."/>
        </authorList>
    </citation>
    <scope>NUCLEOTIDE SEQUENCE [LARGE SCALE GENOMIC DNA]</scope>
    <source>
        <strain evidence="6 7">ResAG-85</strain>
    </source>
</reference>
<keyword evidence="3" id="KW-0418">Kinase</keyword>
<keyword evidence="7" id="KW-1185">Reference proteome</keyword>
<keyword evidence="2" id="KW-0808">Transferase</keyword>
<evidence type="ECO:0000256" key="2">
    <source>
        <dbReference type="ARBA" id="ARBA00022679"/>
    </source>
</evidence>
<dbReference type="AlphaFoldDB" id="A0A2K2U2N7"/>
<evidence type="ECO:0000256" key="3">
    <source>
        <dbReference type="ARBA" id="ARBA00022777"/>
    </source>
</evidence>
<dbReference type="InterPro" id="IPR052028">
    <property type="entry name" value="HipA_Ser/Thr_kinase"/>
</dbReference>
<dbReference type="PANTHER" id="PTHR37419:SF1">
    <property type="entry name" value="SERINE_THREONINE-PROTEIN KINASE TOXIN HIPA"/>
    <property type="match status" value="1"/>
</dbReference>
<dbReference type="RefSeq" id="WP_087197002.1">
    <property type="nucleotide sequence ID" value="NZ_DBEYRC010000033.1"/>
</dbReference>
<dbReference type="Proteomes" id="UP000236488">
    <property type="component" value="Unassembled WGS sequence"/>
</dbReference>
<evidence type="ECO:0000259" key="4">
    <source>
        <dbReference type="Pfam" id="PF07804"/>
    </source>
</evidence>
<dbReference type="GO" id="GO:0004674">
    <property type="term" value="F:protein serine/threonine kinase activity"/>
    <property type="evidence" value="ECO:0007669"/>
    <property type="project" value="TreeGrafter"/>
</dbReference>
<dbReference type="InterPro" id="IPR012893">
    <property type="entry name" value="HipA-like_C"/>
</dbReference>
<gene>
    <name evidence="6" type="ORF">C2L80_11095</name>
</gene>
<dbReference type="PANTHER" id="PTHR37419">
    <property type="entry name" value="SERINE/THREONINE-PROTEIN KINASE TOXIN HIPA"/>
    <property type="match status" value="1"/>
</dbReference>
<evidence type="ECO:0000256" key="1">
    <source>
        <dbReference type="ARBA" id="ARBA00010164"/>
    </source>
</evidence>
<dbReference type="Pfam" id="PF07804">
    <property type="entry name" value="HipA_C"/>
    <property type="match status" value="1"/>
</dbReference>
<dbReference type="EMBL" id="PPEL01000082">
    <property type="protein sequence ID" value="PNV64597.1"/>
    <property type="molecule type" value="Genomic_DNA"/>
</dbReference>
<evidence type="ECO:0000259" key="5">
    <source>
        <dbReference type="Pfam" id="PF13657"/>
    </source>
</evidence>
<dbReference type="GO" id="GO:0005829">
    <property type="term" value="C:cytosol"/>
    <property type="evidence" value="ECO:0007669"/>
    <property type="project" value="TreeGrafter"/>
</dbReference>
<feature type="domain" description="HipA N-terminal subdomain 1" evidence="5">
    <location>
        <begin position="16"/>
        <end position="106"/>
    </location>
</feature>
<comment type="similarity">
    <text evidence="1">Belongs to the HipA Ser/Thr kinase family.</text>
</comment>
<dbReference type="Gene3D" id="1.10.1070.20">
    <property type="match status" value="1"/>
</dbReference>
<protein>
    <submittedName>
        <fullName evidence="6">Type II toxin-antitoxin system HipA family toxin</fullName>
    </submittedName>
</protein>
<feature type="domain" description="HipA-like C-terminal" evidence="4">
    <location>
        <begin position="147"/>
        <end position="393"/>
    </location>
</feature>
<comment type="caution">
    <text evidence="6">The sequence shown here is derived from an EMBL/GenBank/DDBJ whole genome shotgun (WGS) entry which is preliminary data.</text>
</comment>
<accession>A0A2K2U2N7</accession>
<dbReference type="Pfam" id="PF13657">
    <property type="entry name" value="Couple_hipA"/>
    <property type="match status" value="1"/>
</dbReference>